<organism evidence="1 2">
    <name type="scientific">Striga asiatica</name>
    <name type="common">Asiatic witchweed</name>
    <name type="synonym">Buchnera asiatica</name>
    <dbReference type="NCBI Taxonomy" id="4170"/>
    <lineage>
        <taxon>Eukaryota</taxon>
        <taxon>Viridiplantae</taxon>
        <taxon>Streptophyta</taxon>
        <taxon>Embryophyta</taxon>
        <taxon>Tracheophyta</taxon>
        <taxon>Spermatophyta</taxon>
        <taxon>Magnoliopsida</taxon>
        <taxon>eudicotyledons</taxon>
        <taxon>Gunneridae</taxon>
        <taxon>Pentapetalae</taxon>
        <taxon>asterids</taxon>
        <taxon>lamiids</taxon>
        <taxon>Lamiales</taxon>
        <taxon>Orobanchaceae</taxon>
        <taxon>Buchnereae</taxon>
        <taxon>Striga</taxon>
    </lineage>
</organism>
<dbReference type="EMBL" id="BKCP01000001">
    <property type="protein sequence ID" value="GER24656.1"/>
    <property type="molecule type" value="Genomic_DNA"/>
</dbReference>
<keyword evidence="2" id="KW-1185">Reference proteome</keyword>
<reference evidence="2" key="1">
    <citation type="journal article" date="2019" name="Curr. Biol.">
        <title>Genome Sequence of Striga asiatica Provides Insight into the Evolution of Plant Parasitism.</title>
        <authorList>
            <person name="Yoshida S."/>
            <person name="Kim S."/>
            <person name="Wafula E.K."/>
            <person name="Tanskanen J."/>
            <person name="Kim Y.M."/>
            <person name="Honaas L."/>
            <person name="Yang Z."/>
            <person name="Spallek T."/>
            <person name="Conn C.E."/>
            <person name="Ichihashi Y."/>
            <person name="Cheong K."/>
            <person name="Cui S."/>
            <person name="Der J.P."/>
            <person name="Gundlach H."/>
            <person name="Jiao Y."/>
            <person name="Hori C."/>
            <person name="Ishida J.K."/>
            <person name="Kasahara H."/>
            <person name="Kiba T."/>
            <person name="Kim M.S."/>
            <person name="Koo N."/>
            <person name="Laohavisit A."/>
            <person name="Lee Y.H."/>
            <person name="Lumba S."/>
            <person name="McCourt P."/>
            <person name="Mortimer J.C."/>
            <person name="Mutuku J.M."/>
            <person name="Nomura T."/>
            <person name="Sasaki-Sekimoto Y."/>
            <person name="Seto Y."/>
            <person name="Wang Y."/>
            <person name="Wakatake T."/>
            <person name="Sakakibara H."/>
            <person name="Demura T."/>
            <person name="Yamaguchi S."/>
            <person name="Yoneyama K."/>
            <person name="Manabe R.I."/>
            <person name="Nelson D.C."/>
            <person name="Schulman A.H."/>
            <person name="Timko M.P."/>
            <person name="dePamphilis C.W."/>
            <person name="Choi D."/>
            <person name="Shirasu K."/>
        </authorList>
    </citation>
    <scope>NUCLEOTIDE SEQUENCE [LARGE SCALE GENOMIC DNA]</scope>
    <source>
        <strain evidence="2">cv. UVA1</strain>
    </source>
</reference>
<sequence length="126" mass="14209">MAVKLGLGRVTAARTKLGFNTDERKVGQLTMPSIIFERITWQTVPDKIAACIVRRDKRHAFQRHLPPPPAAAPSNRQWMSVRAMKEARGKRDRRKLCLIGLGAMHISKNSPRFVAKLIAKVEITRA</sequence>
<evidence type="ECO:0000313" key="2">
    <source>
        <dbReference type="Proteomes" id="UP000325081"/>
    </source>
</evidence>
<comment type="caution">
    <text evidence="1">The sequence shown here is derived from an EMBL/GenBank/DDBJ whole genome shotgun (WGS) entry which is preliminary data.</text>
</comment>
<dbReference type="Proteomes" id="UP000325081">
    <property type="component" value="Unassembled WGS sequence"/>
</dbReference>
<accession>A0A5A7NVX9</accession>
<protein>
    <submittedName>
        <fullName evidence="1">RING/U-box superfamily protein</fullName>
    </submittedName>
</protein>
<evidence type="ECO:0000313" key="1">
    <source>
        <dbReference type="EMBL" id="GER24656.1"/>
    </source>
</evidence>
<proteinExistence type="predicted"/>
<dbReference type="AlphaFoldDB" id="A0A5A7NVX9"/>
<gene>
    <name evidence="1" type="ORF">STAS_00203</name>
</gene>
<name>A0A5A7NVX9_STRAF</name>